<comment type="caution">
    <text evidence="2">The sequence shown here is derived from an EMBL/GenBank/DDBJ whole genome shotgun (WGS) entry which is preliminary data.</text>
</comment>
<proteinExistence type="predicted"/>
<protein>
    <submittedName>
        <fullName evidence="2">Uncharacterized protein</fullName>
    </submittedName>
</protein>
<name>A0AAQ4F6Q7_AMBAM</name>
<feature type="transmembrane region" description="Helical" evidence="1">
    <location>
        <begin position="227"/>
        <end position="254"/>
    </location>
</feature>
<evidence type="ECO:0000313" key="3">
    <source>
        <dbReference type="Proteomes" id="UP001321473"/>
    </source>
</evidence>
<keyword evidence="1" id="KW-0812">Transmembrane</keyword>
<dbReference type="EMBL" id="JARKHS020006547">
    <property type="protein sequence ID" value="KAK8782563.1"/>
    <property type="molecule type" value="Genomic_DNA"/>
</dbReference>
<dbReference type="Proteomes" id="UP001321473">
    <property type="component" value="Unassembled WGS sequence"/>
</dbReference>
<organism evidence="2 3">
    <name type="scientific">Amblyomma americanum</name>
    <name type="common">Lone star tick</name>
    <dbReference type="NCBI Taxonomy" id="6943"/>
    <lineage>
        <taxon>Eukaryota</taxon>
        <taxon>Metazoa</taxon>
        <taxon>Ecdysozoa</taxon>
        <taxon>Arthropoda</taxon>
        <taxon>Chelicerata</taxon>
        <taxon>Arachnida</taxon>
        <taxon>Acari</taxon>
        <taxon>Parasitiformes</taxon>
        <taxon>Ixodida</taxon>
        <taxon>Ixodoidea</taxon>
        <taxon>Ixodidae</taxon>
        <taxon>Amblyomminae</taxon>
        <taxon>Amblyomma</taxon>
    </lineage>
</organism>
<keyword evidence="1" id="KW-1133">Transmembrane helix</keyword>
<dbReference type="AlphaFoldDB" id="A0AAQ4F6Q7"/>
<feature type="transmembrane region" description="Helical" evidence="1">
    <location>
        <begin position="274"/>
        <end position="301"/>
    </location>
</feature>
<gene>
    <name evidence="2" type="ORF">V5799_016096</name>
</gene>
<sequence>MVAMSSFPGTFFARVSKIRRASAALVVLLALFAVAVGSAPQFRISVFIENHVFDANLAQASSNAFKYLSAEFKSALSRALAPHLRLRPPHHIPSVEVLRFGPAPEPGALTVTCDVKALQAEPQALQRAIRSVLDSGTVGRFRISGEKSTLAQLGASEVTTLTSAQNSVQFPLMKEFIVDPISLFAMVVDVLTRLGSAMGTLIVLMALMNMTAHQKKFQLMKEVTVGLASLFVMVVGVLTCPGSAMGALIVLMALMNMTAHQKKFQLMKEVTVDLISLFVMVVDVLTCLGSAMGTLIVPMALMNMTAHQKKVTTLK</sequence>
<reference evidence="2 3" key="1">
    <citation type="journal article" date="2023" name="Arcadia Sci">
        <title>De novo assembly of a long-read Amblyomma americanum tick genome.</title>
        <authorList>
            <person name="Chou S."/>
            <person name="Poskanzer K.E."/>
            <person name="Rollins M."/>
            <person name="Thuy-Boun P.S."/>
        </authorList>
    </citation>
    <scope>NUCLEOTIDE SEQUENCE [LARGE SCALE GENOMIC DNA]</scope>
    <source>
        <strain evidence="2">F_SG_1</strain>
        <tissue evidence="2">Salivary glands</tissue>
    </source>
</reference>
<evidence type="ECO:0000313" key="2">
    <source>
        <dbReference type="EMBL" id="KAK8782563.1"/>
    </source>
</evidence>
<keyword evidence="1" id="KW-0472">Membrane</keyword>
<feature type="transmembrane region" description="Helical" evidence="1">
    <location>
        <begin position="183"/>
        <end position="207"/>
    </location>
</feature>
<evidence type="ECO:0000256" key="1">
    <source>
        <dbReference type="SAM" id="Phobius"/>
    </source>
</evidence>
<accession>A0AAQ4F6Q7</accession>
<keyword evidence="3" id="KW-1185">Reference proteome</keyword>